<comment type="caution">
    <text evidence="2">The sequence shown here is derived from an EMBL/GenBank/DDBJ whole genome shotgun (WGS) entry which is preliminary data.</text>
</comment>
<accession>A0ABC8IS37</accession>
<organism evidence="2 3">
    <name type="scientific">Eruca vesicaria subsp. sativa</name>
    <name type="common">Garden rocket</name>
    <name type="synonym">Eruca sativa</name>
    <dbReference type="NCBI Taxonomy" id="29727"/>
    <lineage>
        <taxon>Eukaryota</taxon>
        <taxon>Viridiplantae</taxon>
        <taxon>Streptophyta</taxon>
        <taxon>Embryophyta</taxon>
        <taxon>Tracheophyta</taxon>
        <taxon>Spermatophyta</taxon>
        <taxon>Magnoliopsida</taxon>
        <taxon>eudicotyledons</taxon>
        <taxon>Gunneridae</taxon>
        <taxon>Pentapetalae</taxon>
        <taxon>rosids</taxon>
        <taxon>malvids</taxon>
        <taxon>Brassicales</taxon>
        <taxon>Brassicaceae</taxon>
        <taxon>Brassiceae</taxon>
        <taxon>Eruca</taxon>
    </lineage>
</organism>
<dbReference type="InterPro" id="IPR023213">
    <property type="entry name" value="CAT-like_dom_sf"/>
</dbReference>
<dbReference type="EMBL" id="CAKOAT010049488">
    <property type="protein sequence ID" value="CAH8294960.1"/>
    <property type="molecule type" value="Genomic_DNA"/>
</dbReference>
<dbReference type="Proteomes" id="UP001642260">
    <property type="component" value="Unassembled WGS sequence"/>
</dbReference>
<dbReference type="PANTHER" id="PTHR31642">
    <property type="entry name" value="TRICHOTHECENE 3-O-ACETYLTRANSFERASE"/>
    <property type="match status" value="1"/>
</dbReference>
<dbReference type="Gene3D" id="3.30.559.10">
    <property type="entry name" value="Chloramphenicol acetyltransferase-like domain"/>
    <property type="match status" value="2"/>
</dbReference>
<sequence length="428" mass="47954">MGRSQERGQGQGPIYNMRLSTVGAARPTETGATHEPTGLDLAIKLHYLKAAYIYMPEMARDLTVKHVKDAMFTLFDHIAWTTGRLWRRDSGRPYIKCNDCGARFVEGECNFTVEEWLSKPDRSADEFLVYHRPVGPELPFSPLIYVQMTRFKCGGLAFGLSWANIMGDSFSLHYAYSLWAKALLGEKIFAPETSTIERKNLNPNPTFKDPESIKRVDPVGDLWITPNNKKMSNYCFNLAIADKISPHFPANGDDQIPVFEILAGIIWKCIARVREEPEPVTVTIIRKDPNDQKPIRSIRNGQMISSVHVDFPVAEASVDELVRSIEKATDERSGIDEIGESCGGSLDFVVYGAKLTFVDLCEVDLYEAKVMGKSPESVYCNVEGIGDEGLVVVYAAAKSEERVVMMTLPEEEMERVKSEFKKFGLIAS</sequence>
<dbReference type="Pfam" id="PF02458">
    <property type="entry name" value="Transferase"/>
    <property type="match status" value="1"/>
</dbReference>
<proteinExistence type="inferred from homology"/>
<name>A0ABC8IS37_ERUVS</name>
<evidence type="ECO:0000313" key="3">
    <source>
        <dbReference type="Proteomes" id="UP001642260"/>
    </source>
</evidence>
<gene>
    <name evidence="2" type="ORF">ERUC_LOCUS1814</name>
</gene>
<keyword evidence="3" id="KW-1185">Reference proteome</keyword>
<dbReference type="AlphaFoldDB" id="A0ABC8IS37"/>
<evidence type="ECO:0008006" key="4">
    <source>
        <dbReference type="Google" id="ProtNLM"/>
    </source>
</evidence>
<evidence type="ECO:0000313" key="2">
    <source>
        <dbReference type="EMBL" id="CAH8294960.1"/>
    </source>
</evidence>
<comment type="similarity">
    <text evidence="1">Belongs to the plant acyltransferase family.</text>
</comment>
<dbReference type="PANTHER" id="PTHR31642:SF334">
    <property type="entry name" value="PROTEIN ECERIFERUM 26"/>
    <property type="match status" value="1"/>
</dbReference>
<reference evidence="2 3" key="1">
    <citation type="submission" date="2022-03" db="EMBL/GenBank/DDBJ databases">
        <authorList>
            <person name="Macdonald S."/>
            <person name="Ahmed S."/>
            <person name="Newling K."/>
        </authorList>
    </citation>
    <scope>NUCLEOTIDE SEQUENCE [LARGE SCALE GENOMIC DNA]</scope>
</reference>
<protein>
    <recommendedName>
        <fullName evidence="4">Protein ECERIFERUM 26-like</fullName>
    </recommendedName>
</protein>
<dbReference type="InterPro" id="IPR050317">
    <property type="entry name" value="Plant_Fungal_Acyltransferase"/>
</dbReference>
<evidence type="ECO:0000256" key="1">
    <source>
        <dbReference type="ARBA" id="ARBA00009861"/>
    </source>
</evidence>